<dbReference type="SUPFAM" id="SSF51735">
    <property type="entry name" value="NAD(P)-binding Rossmann-fold domains"/>
    <property type="match status" value="2"/>
</dbReference>
<dbReference type="AlphaFoldDB" id="A0A097APV5"/>
<proteinExistence type="inferred from homology"/>
<accession>A0A097APV5</accession>
<keyword evidence="2" id="KW-1133">Transmembrane helix</keyword>
<evidence type="ECO:0000256" key="1">
    <source>
        <dbReference type="ARBA" id="ARBA00007430"/>
    </source>
</evidence>
<dbReference type="RefSeq" id="WP_049686191.1">
    <property type="nucleotide sequence ID" value="NZ_CP009170.1"/>
</dbReference>
<dbReference type="Gene3D" id="3.40.50.720">
    <property type="entry name" value="NAD(P)-binding Rossmann-like Domain"/>
    <property type="match status" value="2"/>
</dbReference>
<organism evidence="4 5">
    <name type="scientific">Thermoanaerobacter kivui</name>
    <name type="common">Acetogenium kivui</name>
    <dbReference type="NCBI Taxonomy" id="2325"/>
    <lineage>
        <taxon>Bacteria</taxon>
        <taxon>Bacillati</taxon>
        <taxon>Bacillota</taxon>
        <taxon>Clostridia</taxon>
        <taxon>Thermoanaerobacterales</taxon>
        <taxon>Thermoanaerobacteraceae</taxon>
        <taxon>Thermoanaerobacter</taxon>
    </lineage>
</organism>
<dbReference type="CDD" id="cd05237">
    <property type="entry name" value="UDP_invert_4-6DH_SDR_e"/>
    <property type="match status" value="1"/>
</dbReference>
<evidence type="ECO:0000313" key="4">
    <source>
        <dbReference type="EMBL" id="AIS51859.1"/>
    </source>
</evidence>
<keyword evidence="5" id="KW-1185">Reference proteome</keyword>
<feature type="transmembrane region" description="Helical" evidence="2">
    <location>
        <begin position="75"/>
        <end position="98"/>
    </location>
</feature>
<evidence type="ECO:0000313" key="5">
    <source>
        <dbReference type="Proteomes" id="UP000029669"/>
    </source>
</evidence>
<feature type="transmembrane region" description="Helical" evidence="2">
    <location>
        <begin position="45"/>
        <end position="63"/>
    </location>
</feature>
<dbReference type="InterPro" id="IPR036291">
    <property type="entry name" value="NAD(P)-bd_dom_sf"/>
</dbReference>
<keyword evidence="2" id="KW-0472">Membrane</keyword>
<dbReference type="InterPro" id="IPR051203">
    <property type="entry name" value="Polysaccharide_Synthase-Rel"/>
</dbReference>
<dbReference type="Proteomes" id="UP000029669">
    <property type="component" value="Chromosome"/>
</dbReference>
<feature type="transmembrane region" description="Helical" evidence="2">
    <location>
        <begin position="9"/>
        <end position="30"/>
    </location>
</feature>
<protein>
    <submittedName>
        <fullName evidence="4">Polysaccharide biosynthesis protein EpsC</fullName>
    </submittedName>
</protein>
<keyword evidence="2" id="KW-0812">Transmembrane</keyword>
<evidence type="ECO:0000256" key="2">
    <source>
        <dbReference type="SAM" id="Phobius"/>
    </source>
</evidence>
<dbReference type="OrthoDB" id="9803111at2"/>
<feature type="domain" description="Polysaccharide biosynthesis protein CapD-like" evidence="3">
    <location>
        <begin position="283"/>
        <end position="566"/>
    </location>
</feature>
<dbReference type="eggNOG" id="COG1086">
    <property type="taxonomic scope" value="Bacteria"/>
</dbReference>
<dbReference type="KEGG" id="tki:TKV_c06750"/>
<dbReference type="PANTHER" id="PTHR43318">
    <property type="entry name" value="UDP-N-ACETYLGLUCOSAMINE 4,6-DEHYDRATASE"/>
    <property type="match status" value="1"/>
</dbReference>
<dbReference type="InterPro" id="IPR003869">
    <property type="entry name" value="Polysac_CapD-like"/>
</dbReference>
<name>A0A097APV5_THEKI</name>
<dbReference type="HOGENOM" id="CLU_013560_5_2_9"/>
<dbReference type="Pfam" id="PF13727">
    <property type="entry name" value="CoA_binding_3"/>
    <property type="match status" value="1"/>
</dbReference>
<evidence type="ECO:0000259" key="3">
    <source>
        <dbReference type="Pfam" id="PF02719"/>
    </source>
</evidence>
<dbReference type="PANTHER" id="PTHR43318:SF1">
    <property type="entry name" value="POLYSACCHARIDE BIOSYNTHESIS PROTEIN EPSC-RELATED"/>
    <property type="match status" value="1"/>
</dbReference>
<gene>
    <name evidence="4" type="primary">epsC</name>
    <name evidence="4" type="ORF">TKV_c06750</name>
</gene>
<dbReference type="EMBL" id="CP009170">
    <property type="protein sequence ID" value="AIS51859.1"/>
    <property type="molecule type" value="Genomic_DNA"/>
</dbReference>
<comment type="similarity">
    <text evidence="1">Belongs to the polysaccharide synthase family.</text>
</comment>
<dbReference type="Pfam" id="PF02719">
    <property type="entry name" value="Polysacc_synt_2"/>
    <property type="match status" value="1"/>
</dbReference>
<sequence>MWKNKRKILLLLIDIILLNIAYFLAFYLRFDYTIPHQYFLLYKKTFYIVVAVTVVTFVFFKQYNKIWRYASLHDIMDLIIFITIGSAMAAFVLLFLQIRLPRSIYPLYWFLSALLIGGSRIAYRSYMENNSKVKVKNIKYKKVLIVGAGDAGRILVREIKNHPETGLKPVAMVDDDVSKLHRSIDDVPVVGKIDDIQEVITEKEIDEVIFAIPSAPRTVLKKVIDKCSEMRIKVKTLPAIYELVDGTISISSIRDVDINDLLGREPVKIDLEEISSYIKGKKVMVTGGGGSIGSELCRQVARFSPSRLIILDIYENNMYEVQQELKRKYPELDIVCLVANIREEKKMNKIFSKYTPDIVFHAAAHKHVPLMEDSPHEAIKNNVYGTLNLVKVSDLYNVNRFVMISTDKAVNPTSVMGASKRICEMIIQEYDKKSKTEFVAVRFGNVLGSNGSVIPLFKKQIAEGGPVTVTHEEVKRYFMTIPEAVQLVIQAGAMAKGGEIFVLDMGEPVKIIDLARTLIRLSGFEPDVDIPIKIIGLRPGEKLFEELLISDDKYVSTKHEKIFIEKPVSVEYGNLILTLEKYKDKIDDMNEDEIREFIKSLVPEYNPDYQRFLMEEIAATEIE</sequence>
<dbReference type="STRING" id="2325.TKV_c06750"/>
<reference evidence="5" key="1">
    <citation type="journal article" date="2015" name="Genome Announc.">
        <title>Whole-Genome Sequences of 80 Environmental and Clinical Isolates of Burkholderia pseudomallei.</title>
        <authorList>
            <person name="Johnson S.L."/>
            <person name="Baker A.L."/>
            <person name="Chain P.S."/>
            <person name="Currie B.J."/>
            <person name="Daligault H.E."/>
            <person name="Davenport K.W."/>
            <person name="Davis C.B."/>
            <person name="Inglis T.J."/>
            <person name="Kaestli M."/>
            <person name="Koren S."/>
            <person name="Mayo M."/>
            <person name="Merritt A.J."/>
            <person name="Price E.P."/>
            <person name="Sarovich D.S."/>
            <person name="Warner J."/>
            <person name="Rosovitz M.J."/>
        </authorList>
    </citation>
    <scope>NUCLEOTIDE SEQUENCE [LARGE SCALE GENOMIC DNA]</scope>
    <source>
        <strain evidence="5">DSM 2030</strain>
    </source>
</reference>